<gene>
    <name evidence="1" type="ORF">SCP_1700300</name>
</gene>
<dbReference type="EMBL" id="BFAD01000017">
    <property type="protein sequence ID" value="GBE89706.1"/>
    <property type="molecule type" value="Genomic_DNA"/>
</dbReference>
<dbReference type="OrthoDB" id="2746456at2759"/>
<dbReference type="GeneID" id="38786623"/>
<accession>A0A401H5I6</accession>
<sequence length="303" mass="34564">MTNIFVTLSKMRLASQSQYFAKLFEQENAQGGSSSQGSEEVFTREIVDGCPVYEVLNLSVLDMERLLGALDDGLALSVVPPSFEVIVSILRAASTLSISSATAYAKHQLRKAWPSDLDKLNCGETDPKRVTELITIAKHYNVPEVLKRAFYELLRSKQFWLHMKNDRNDVHPGDKDFIRLLVARDEMQSAWIRTMKSPPFSHNLQLQHSDDADIVKRCQTAWENNQQQWIEVVVQSDIFEEGRFDPFTGLDAIVDVDWAAIGYCSRCVGARKKTLTGLKATWWKNLDPWLKLEGRRLVWTLEV</sequence>
<dbReference type="AlphaFoldDB" id="A0A401H5I6"/>
<name>A0A401H5I6_9APHY</name>
<proteinExistence type="predicted"/>
<dbReference type="Proteomes" id="UP000287166">
    <property type="component" value="Unassembled WGS sequence"/>
</dbReference>
<dbReference type="InParanoid" id="A0A401H5I6"/>
<evidence type="ECO:0000313" key="1">
    <source>
        <dbReference type="EMBL" id="GBE89706.1"/>
    </source>
</evidence>
<organism evidence="1 2">
    <name type="scientific">Sparassis crispa</name>
    <dbReference type="NCBI Taxonomy" id="139825"/>
    <lineage>
        <taxon>Eukaryota</taxon>
        <taxon>Fungi</taxon>
        <taxon>Dikarya</taxon>
        <taxon>Basidiomycota</taxon>
        <taxon>Agaricomycotina</taxon>
        <taxon>Agaricomycetes</taxon>
        <taxon>Polyporales</taxon>
        <taxon>Sparassidaceae</taxon>
        <taxon>Sparassis</taxon>
    </lineage>
</organism>
<comment type="caution">
    <text evidence="1">The sequence shown here is derived from an EMBL/GenBank/DDBJ whole genome shotgun (WGS) entry which is preliminary data.</text>
</comment>
<dbReference type="RefSeq" id="XP_027620619.1">
    <property type="nucleotide sequence ID" value="XM_027764818.1"/>
</dbReference>
<keyword evidence="2" id="KW-1185">Reference proteome</keyword>
<protein>
    <recommendedName>
        <fullName evidence="3">BTB domain-containing protein</fullName>
    </recommendedName>
</protein>
<evidence type="ECO:0000313" key="2">
    <source>
        <dbReference type="Proteomes" id="UP000287166"/>
    </source>
</evidence>
<reference evidence="1 2" key="1">
    <citation type="journal article" date="2018" name="Sci. Rep.">
        <title>Genome sequence of the cauliflower mushroom Sparassis crispa (Hanabiratake) and its association with beneficial usage.</title>
        <authorList>
            <person name="Kiyama R."/>
            <person name="Furutani Y."/>
            <person name="Kawaguchi K."/>
            <person name="Nakanishi T."/>
        </authorList>
    </citation>
    <scope>NUCLEOTIDE SEQUENCE [LARGE SCALE GENOMIC DNA]</scope>
</reference>
<evidence type="ECO:0008006" key="3">
    <source>
        <dbReference type="Google" id="ProtNLM"/>
    </source>
</evidence>